<protein>
    <recommendedName>
        <fullName evidence="9">Beta sliding clamp</fullName>
    </recommendedName>
</protein>
<comment type="caution">
    <text evidence="13">The sequence shown here is derived from an EMBL/GenBank/DDBJ whole genome shotgun (WGS) entry which is preliminary data.</text>
</comment>
<keyword evidence="7 9" id="KW-0239">DNA-directed DNA polymerase</keyword>
<dbReference type="PANTHER" id="PTHR30478:SF0">
    <property type="entry name" value="BETA SLIDING CLAMP"/>
    <property type="match status" value="1"/>
</dbReference>
<feature type="domain" description="DNA polymerase III beta sliding clamp N-terminal" evidence="10">
    <location>
        <begin position="1"/>
        <end position="121"/>
    </location>
</feature>
<keyword evidence="8" id="KW-0238">DNA-binding</keyword>
<dbReference type="InterPro" id="IPR046938">
    <property type="entry name" value="DNA_clamp_sf"/>
</dbReference>
<evidence type="ECO:0000256" key="7">
    <source>
        <dbReference type="ARBA" id="ARBA00022932"/>
    </source>
</evidence>
<feature type="domain" description="DNA polymerase III beta sliding clamp C-terminal" evidence="12">
    <location>
        <begin position="267"/>
        <end position="385"/>
    </location>
</feature>
<evidence type="ECO:0000256" key="8">
    <source>
        <dbReference type="ARBA" id="ARBA00023125"/>
    </source>
</evidence>
<dbReference type="PANTHER" id="PTHR30478">
    <property type="entry name" value="DNA POLYMERASE III SUBUNIT BETA"/>
    <property type="match status" value="1"/>
</dbReference>
<evidence type="ECO:0000259" key="11">
    <source>
        <dbReference type="Pfam" id="PF02767"/>
    </source>
</evidence>
<dbReference type="SMART" id="SM00480">
    <property type="entry name" value="POL3Bc"/>
    <property type="match status" value="1"/>
</dbReference>
<comment type="subunit">
    <text evidence="9">Forms a ring-shaped head-to-tail homodimer around DNA.</text>
</comment>
<accession>A0ABV6XCP1</accession>
<keyword evidence="6 9" id="KW-0235">DNA replication</keyword>
<dbReference type="InterPro" id="IPR022637">
    <property type="entry name" value="DNA_polIII_beta_cen"/>
</dbReference>
<dbReference type="Pfam" id="PF00712">
    <property type="entry name" value="DNA_pol3_beta"/>
    <property type="match status" value="1"/>
</dbReference>
<keyword evidence="5 9" id="KW-0548">Nucleotidyltransferase</keyword>
<comment type="function">
    <text evidence="9">Confers DNA tethering and processivity to DNA polymerases and other proteins. Acts as a clamp, forming a ring around DNA (a reaction catalyzed by the clamp-loading complex) which diffuses in an ATP-independent manner freely and bidirectionally along dsDNA. Initially characterized for its ability to contact the catalytic subunit of DNA polymerase III (Pol III), a complex, multichain enzyme responsible for most of the replicative synthesis in bacteria; Pol III exhibits 3'-5' exonuclease proofreading activity. The beta chain is required for initiation of replication as well as for processivity of DNA replication.</text>
</comment>
<gene>
    <name evidence="13" type="primary">dnaN</name>
    <name evidence="13" type="ORF">ACEZDB_35810</name>
</gene>
<dbReference type="CDD" id="cd00140">
    <property type="entry name" value="beta_clamp"/>
    <property type="match status" value="1"/>
</dbReference>
<dbReference type="EMBL" id="JBHEZY010000024">
    <property type="protein sequence ID" value="MFC1436013.1"/>
    <property type="molecule type" value="Genomic_DNA"/>
</dbReference>
<dbReference type="Proteomes" id="UP001592530">
    <property type="component" value="Unassembled WGS sequence"/>
</dbReference>
<dbReference type="InterPro" id="IPR022635">
    <property type="entry name" value="DNA_polIII_beta_C"/>
</dbReference>
<dbReference type="PIRSF" id="PIRSF000804">
    <property type="entry name" value="DNA_pol_III_b"/>
    <property type="match status" value="1"/>
</dbReference>
<name>A0ABV6XCP1_9ACTN</name>
<evidence type="ECO:0000256" key="4">
    <source>
        <dbReference type="ARBA" id="ARBA00022679"/>
    </source>
</evidence>
<dbReference type="RefSeq" id="WP_380559412.1">
    <property type="nucleotide sequence ID" value="NZ_JBHEZY010000024.1"/>
</dbReference>
<dbReference type="InterPro" id="IPR001001">
    <property type="entry name" value="DNA_polIII_beta"/>
</dbReference>
<dbReference type="NCBIfam" id="TIGR00663">
    <property type="entry name" value="dnan"/>
    <property type="match status" value="1"/>
</dbReference>
<evidence type="ECO:0000259" key="12">
    <source>
        <dbReference type="Pfam" id="PF02768"/>
    </source>
</evidence>
<keyword evidence="4 9" id="KW-0808">Transferase</keyword>
<evidence type="ECO:0000256" key="3">
    <source>
        <dbReference type="ARBA" id="ARBA00022490"/>
    </source>
</evidence>
<comment type="subcellular location">
    <subcellularLocation>
        <location evidence="1 9">Cytoplasm</location>
    </subcellularLocation>
</comment>
<evidence type="ECO:0000313" key="14">
    <source>
        <dbReference type="Proteomes" id="UP001592530"/>
    </source>
</evidence>
<dbReference type="Pfam" id="PF02768">
    <property type="entry name" value="DNA_pol3_beta_3"/>
    <property type="match status" value="1"/>
</dbReference>
<evidence type="ECO:0000256" key="2">
    <source>
        <dbReference type="ARBA" id="ARBA00010752"/>
    </source>
</evidence>
<dbReference type="InterPro" id="IPR022634">
    <property type="entry name" value="DNA_polIII_beta_N"/>
</dbReference>
<dbReference type="GO" id="GO:0003887">
    <property type="term" value="F:DNA-directed DNA polymerase activity"/>
    <property type="evidence" value="ECO:0007669"/>
    <property type="project" value="UniProtKB-EC"/>
</dbReference>
<evidence type="ECO:0000256" key="6">
    <source>
        <dbReference type="ARBA" id="ARBA00022705"/>
    </source>
</evidence>
<dbReference type="Pfam" id="PF02767">
    <property type="entry name" value="DNA_pol3_beta_2"/>
    <property type="match status" value="1"/>
</dbReference>
<sequence>MKLQIQGRDLANLVAASARALPGRPPVPVLAGLLLTADPVSSTLTVAGTDWEVSTQCTGPADIKEPGTVLVSGRLLADIAQALPKAAELGLNVTGPRMLLTGDGARFTLPTMPVEEYPALPPVPPPTGRVDGQQLADAVAQVAVAASTDTALPVLTAVHITVDLAAGRLTLVATDRYRMAIRHLPMTPADQPTVPSVHVDHKKKTKNPVLPGVLWPVRSLTAAARLTADQDDVEVSLGDDLAGLSAPGSQFTSRLMDGDFPNWRNHLPQDADNTVTATTEQLLEVVQRVALVTSSGQSVRVELDAGKQLLRLFAGSGDDAQAVDTIAADITGPEADGMQAAFNPGFLGAALKTQHHGKVRIHLSEPHRPCLIAGVTDGEVDDTYLTILMPIRLNA</sequence>
<proteinExistence type="inferred from homology"/>
<evidence type="ECO:0000256" key="9">
    <source>
        <dbReference type="PIRNR" id="PIRNR000804"/>
    </source>
</evidence>
<comment type="similarity">
    <text evidence="2 9">Belongs to the beta sliding clamp family.</text>
</comment>
<evidence type="ECO:0000313" key="13">
    <source>
        <dbReference type="EMBL" id="MFC1436013.1"/>
    </source>
</evidence>
<reference evidence="13 14" key="1">
    <citation type="submission" date="2024-09" db="EMBL/GenBank/DDBJ databases">
        <authorList>
            <person name="Lee S.D."/>
        </authorList>
    </citation>
    <scope>NUCLEOTIDE SEQUENCE [LARGE SCALE GENOMIC DNA]</scope>
    <source>
        <strain evidence="13 14">N1-3</strain>
    </source>
</reference>
<evidence type="ECO:0000256" key="1">
    <source>
        <dbReference type="ARBA" id="ARBA00004496"/>
    </source>
</evidence>
<evidence type="ECO:0000259" key="10">
    <source>
        <dbReference type="Pfam" id="PF00712"/>
    </source>
</evidence>
<dbReference type="SUPFAM" id="SSF55979">
    <property type="entry name" value="DNA clamp"/>
    <property type="match status" value="3"/>
</dbReference>
<dbReference type="Gene3D" id="3.10.150.10">
    <property type="entry name" value="DNA Polymerase III, subunit A, domain 2"/>
    <property type="match status" value="3"/>
</dbReference>
<keyword evidence="3 9" id="KW-0963">Cytoplasm</keyword>
<evidence type="ECO:0000256" key="5">
    <source>
        <dbReference type="ARBA" id="ARBA00022695"/>
    </source>
</evidence>
<feature type="domain" description="DNA polymerase III beta sliding clamp central" evidence="11">
    <location>
        <begin position="130"/>
        <end position="262"/>
    </location>
</feature>
<organism evidence="13 14">
    <name type="scientific">Streptacidiphilus alkalitolerans</name>
    <dbReference type="NCBI Taxonomy" id="3342712"/>
    <lineage>
        <taxon>Bacteria</taxon>
        <taxon>Bacillati</taxon>
        <taxon>Actinomycetota</taxon>
        <taxon>Actinomycetes</taxon>
        <taxon>Kitasatosporales</taxon>
        <taxon>Streptomycetaceae</taxon>
        <taxon>Streptacidiphilus</taxon>
    </lineage>
</organism>